<dbReference type="GO" id="GO:0060271">
    <property type="term" value="P:cilium assembly"/>
    <property type="evidence" value="ECO:0007669"/>
    <property type="project" value="TreeGrafter"/>
</dbReference>
<dbReference type="SUPFAM" id="SSF52821">
    <property type="entry name" value="Rhodanese/Cell cycle control phosphatase"/>
    <property type="match status" value="1"/>
</dbReference>
<sequence length="349" mass="38842">MSAVSTSRPKKSDPLNKKIPENPKYKHVRATVDTGASITKYMEKIEDIRSNYRYKKDEIFKRMKVTTFVQLVVQVAEYDMTGTPSYNGSERPDTADDEVYRIQRGGGDRSPAPSLALTEGDFGAPAPMATNRSTLQGVIKGEGELDRNRAQNNGSLERKVLDGCPYLLLDIRDKDSFDQCHIITAKNYPSAMLSRACNYETKDMLAFRNQPGKIIIVYDETEQLAPNCVSTLVQRGYDNIFLLSGGMKVAYKIFPEGLFTGHPPVAVTETPRQPNRTYESANREKFTMEDLEKIGIYLDNALCDKSSGSRLSKASTASSRMSNFSTARSTKPSQTVATGRASHQTPFKP</sequence>
<evidence type="ECO:0000256" key="8">
    <source>
        <dbReference type="ARBA" id="ARBA00023212"/>
    </source>
</evidence>
<keyword evidence="4" id="KW-0963">Cytoplasm</keyword>
<dbReference type="PANTHER" id="PTHR44390">
    <property type="entry name" value="CENTROSOMAL PROTEIN OF 41 KDA"/>
    <property type="match status" value="1"/>
</dbReference>
<reference evidence="13" key="2">
    <citation type="submission" date="2020-11" db="EMBL/GenBank/DDBJ databases">
        <authorList>
            <person name="McCartney M.A."/>
            <person name="Auch B."/>
            <person name="Kono T."/>
            <person name="Mallez S."/>
            <person name="Becker A."/>
            <person name="Gohl D.M."/>
            <person name="Silverstein K.A.T."/>
            <person name="Koren S."/>
            <person name="Bechman K.B."/>
            <person name="Herman A."/>
            <person name="Abrahante J.E."/>
            <person name="Garbe J."/>
        </authorList>
    </citation>
    <scope>NUCLEOTIDE SEQUENCE</scope>
    <source>
        <strain evidence="13">Duluth1</strain>
        <tissue evidence="13">Whole animal</tissue>
    </source>
</reference>
<evidence type="ECO:0000256" key="2">
    <source>
        <dbReference type="ARBA" id="ARBA00004300"/>
    </source>
</evidence>
<dbReference type="PROSITE" id="PS50206">
    <property type="entry name" value="RHODANESE_3"/>
    <property type="match status" value="1"/>
</dbReference>
<feature type="region of interest" description="Disordered" evidence="11">
    <location>
        <begin position="1"/>
        <end position="23"/>
    </location>
</feature>
<organism evidence="13 14">
    <name type="scientific">Dreissena polymorpha</name>
    <name type="common">Zebra mussel</name>
    <name type="synonym">Mytilus polymorpha</name>
    <dbReference type="NCBI Taxonomy" id="45954"/>
    <lineage>
        <taxon>Eukaryota</taxon>
        <taxon>Metazoa</taxon>
        <taxon>Spiralia</taxon>
        <taxon>Lophotrochozoa</taxon>
        <taxon>Mollusca</taxon>
        <taxon>Bivalvia</taxon>
        <taxon>Autobranchia</taxon>
        <taxon>Heteroconchia</taxon>
        <taxon>Euheterodonta</taxon>
        <taxon>Imparidentia</taxon>
        <taxon>Neoheterodontei</taxon>
        <taxon>Myida</taxon>
        <taxon>Dreissenoidea</taxon>
        <taxon>Dreissenidae</taxon>
        <taxon>Dreissena</taxon>
    </lineage>
</organism>
<evidence type="ECO:0000256" key="10">
    <source>
        <dbReference type="ARBA" id="ARBA00038465"/>
    </source>
</evidence>
<dbReference type="CDD" id="cd00158">
    <property type="entry name" value="RHOD"/>
    <property type="match status" value="1"/>
</dbReference>
<feature type="region of interest" description="Disordered" evidence="11">
    <location>
        <begin position="307"/>
        <end position="349"/>
    </location>
</feature>
<evidence type="ECO:0000256" key="6">
    <source>
        <dbReference type="ARBA" id="ARBA00022927"/>
    </source>
</evidence>
<dbReference type="InterPro" id="IPR036873">
    <property type="entry name" value="Rhodanese-like_dom_sf"/>
</dbReference>
<keyword evidence="6" id="KW-0653">Protein transport</keyword>
<keyword evidence="7" id="KW-0969">Cilium</keyword>
<evidence type="ECO:0000256" key="7">
    <source>
        <dbReference type="ARBA" id="ARBA00023069"/>
    </source>
</evidence>
<name>A0A9D4H5A0_DREPO</name>
<evidence type="ECO:0000256" key="5">
    <source>
        <dbReference type="ARBA" id="ARBA00022794"/>
    </source>
</evidence>
<evidence type="ECO:0000313" key="13">
    <source>
        <dbReference type="EMBL" id="KAH3825587.1"/>
    </source>
</evidence>
<dbReference type="EMBL" id="JAIWYP010000005">
    <property type="protein sequence ID" value="KAH3825587.1"/>
    <property type="molecule type" value="Genomic_DNA"/>
</dbReference>
<protein>
    <recommendedName>
        <fullName evidence="12">Rhodanese domain-containing protein</fullName>
    </recommendedName>
</protein>
<reference evidence="13" key="1">
    <citation type="journal article" date="2019" name="bioRxiv">
        <title>The Genome of the Zebra Mussel, Dreissena polymorpha: A Resource for Invasive Species Research.</title>
        <authorList>
            <person name="McCartney M.A."/>
            <person name="Auch B."/>
            <person name="Kono T."/>
            <person name="Mallez S."/>
            <person name="Zhang Y."/>
            <person name="Obille A."/>
            <person name="Becker A."/>
            <person name="Abrahante J.E."/>
            <person name="Garbe J."/>
            <person name="Badalamenti J.P."/>
            <person name="Herman A."/>
            <person name="Mangelson H."/>
            <person name="Liachko I."/>
            <person name="Sullivan S."/>
            <person name="Sone E.D."/>
            <person name="Koren S."/>
            <person name="Silverstein K.A.T."/>
            <person name="Beckman K.B."/>
            <person name="Gohl D.M."/>
        </authorList>
    </citation>
    <scope>NUCLEOTIDE SEQUENCE</scope>
    <source>
        <strain evidence="13">Duluth1</strain>
        <tissue evidence="13">Whole animal</tissue>
    </source>
</reference>
<dbReference type="Gene3D" id="3.40.250.10">
    <property type="entry name" value="Rhodanese-like domain"/>
    <property type="match status" value="1"/>
</dbReference>
<evidence type="ECO:0000256" key="11">
    <source>
        <dbReference type="SAM" id="MobiDB-lite"/>
    </source>
</evidence>
<dbReference type="InterPro" id="IPR001763">
    <property type="entry name" value="Rhodanese-like_dom"/>
</dbReference>
<dbReference type="OrthoDB" id="70250at2759"/>
<dbReference type="GO" id="GO:0005813">
    <property type="term" value="C:centrosome"/>
    <property type="evidence" value="ECO:0007669"/>
    <property type="project" value="UniProtKB-SubCell"/>
</dbReference>
<dbReference type="PANTHER" id="PTHR44390:SF1">
    <property type="entry name" value="CENTROSOMAL PROTEIN OF 41 KDA"/>
    <property type="match status" value="1"/>
</dbReference>
<feature type="domain" description="Rhodanese" evidence="12">
    <location>
        <begin position="162"/>
        <end position="259"/>
    </location>
</feature>
<keyword evidence="9" id="KW-0966">Cell projection</keyword>
<keyword evidence="14" id="KW-1185">Reference proteome</keyword>
<dbReference type="GO" id="GO:0036064">
    <property type="term" value="C:ciliary basal body"/>
    <property type="evidence" value="ECO:0007669"/>
    <property type="project" value="TreeGrafter"/>
</dbReference>
<evidence type="ECO:0000256" key="1">
    <source>
        <dbReference type="ARBA" id="ARBA00004120"/>
    </source>
</evidence>
<evidence type="ECO:0000256" key="3">
    <source>
        <dbReference type="ARBA" id="ARBA00022448"/>
    </source>
</evidence>
<evidence type="ECO:0000259" key="12">
    <source>
        <dbReference type="PROSITE" id="PS50206"/>
    </source>
</evidence>
<evidence type="ECO:0000256" key="4">
    <source>
        <dbReference type="ARBA" id="ARBA00022490"/>
    </source>
</evidence>
<dbReference type="Pfam" id="PF00581">
    <property type="entry name" value="Rhodanese"/>
    <property type="match status" value="1"/>
</dbReference>
<comment type="subcellular location">
    <subcellularLocation>
        <location evidence="1">Cytoplasm</location>
        <location evidence="1">Cytoskeleton</location>
        <location evidence="1">Cilium basal body</location>
    </subcellularLocation>
    <subcellularLocation>
        <location evidence="2">Cytoplasm</location>
        <location evidence="2">Cytoskeleton</location>
        <location evidence="2">Microtubule organizing center</location>
        <location evidence="2">Centrosome</location>
    </subcellularLocation>
</comment>
<evidence type="ECO:0000313" key="14">
    <source>
        <dbReference type="Proteomes" id="UP000828390"/>
    </source>
</evidence>
<comment type="similarity">
    <text evidence="10">Belongs to the CEP41 family.</text>
</comment>
<dbReference type="GO" id="GO:0015031">
    <property type="term" value="P:protein transport"/>
    <property type="evidence" value="ECO:0007669"/>
    <property type="project" value="UniProtKB-KW"/>
</dbReference>
<evidence type="ECO:0000256" key="9">
    <source>
        <dbReference type="ARBA" id="ARBA00023273"/>
    </source>
</evidence>
<feature type="compositionally biased region" description="Basic and acidic residues" evidence="11">
    <location>
        <begin position="10"/>
        <end position="23"/>
    </location>
</feature>
<dbReference type="AlphaFoldDB" id="A0A9D4H5A0"/>
<gene>
    <name evidence="13" type="ORF">DPMN_127467</name>
</gene>
<dbReference type="Proteomes" id="UP000828390">
    <property type="component" value="Unassembled WGS sequence"/>
</dbReference>
<keyword evidence="8" id="KW-0206">Cytoskeleton</keyword>
<dbReference type="SMART" id="SM00450">
    <property type="entry name" value="RHOD"/>
    <property type="match status" value="1"/>
</dbReference>
<accession>A0A9D4H5A0</accession>
<comment type="caution">
    <text evidence="13">The sequence shown here is derived from an EMBL/GenBank/DDBJ whole genome shotgun (WGS) entry which is preliminary data.</text>
</comment>
<keyword evidence="3" id="KW-0813">Transport</keyword>
<dbReference type="InterPro" id="IPR051889">
    <property type="entry name" value="CEP41"/>
</dbReference>
<keyword evidence="5" id="KW-0970">Cilium biogenesis/degradation</keyword>
<proteinExistence type="inferred from homology"/>